<evidence type="ECO:0000313" key="7">
    <source>
        <dbReference type="EMBL" id="CAA7599589.1"/>
    </source>
</evidence>
<feature type="transmembrane region" description="Helical" evidence="6">
    <location>
        <begin position="112"/>
        <end position="136"/>
    </location>
</feature>
<reference evidence="7" key="2">
    <citation type="submission" date="2020-01" db="EMBL/GenBank/DDBJ databases">
        <authorList>
            <person name="Hornung B."/>
        </authorList>
    </citation>
    <scope>NUCLEOTIDE SEQUENCE</scope>
    <source>
        <strain evidence="7">PacBioINE</strain>
    </source>
</reference>
<dbReference type="EMBL" id="CDGJ01000065">
    <property type="protein sequence ID" value="CEJ07784.1"/>
    <property type="molecule type" value="Genomic_DNA"/>
</dbReference>
<gene>
    <name evidence="7" type="ORF">DEACI_0215</name>
    <name evidence="8" type="ORF">DEACI_2250</name>
</gene>
<feature type="transmembrane region" description="Helical" evidence="6">
    <location>
        <begin position="254"/>
        <end position="274"/>
    </location>
</feature>
<dbReference type="InterPro" id="IPR050833">
    <property type="entry name" value="Poly_Biosynth_Transport"/>
</dbReference>
<dbReference type="GO" id="GO:0005886">
    <property type="term" value="C:plasma membrane"/>
    <property type="evidence" value="ECO:0007669"/>
    <property type="project" value="UniProtKB-SubCell"/>
</dbReference>
<dbReference type="PANTHER" id="PTHR30250:SF11">
    <property type="entry name" value="O-ANTIGEN TRANSPORTER-RELATED"/>
    <property type="match status" value="1"/>
</dbReference>
<dbReference type="EMBL" id="LR746496">
    <property type="protein sequence ID" value="CAA7599589.1"/>
    <property type="molecule type" value="Genomic_DNA"/>
</dbReference>
<evidence type="ECO:0000256" key="5">
    <source>
        <dbReference type="ARBA" id="ARBA00023136"/>
    </source>
</evidence>
<accession>A0A8S0W683</accession>
<name>A0A8S0W683_9FIRM</name>
<dbReference type="Pfam" id="PF13440">
    <property type="entry name" value="Polysacc_synt_3"/>
    <property type="match status" value="1"/>
</dbReference>
<dbReference type="KEGG" id="aacx:DEACI_0215"/>
<protein>
    <submittedName>
        <fullName evidence="7">Polysaccharide biosynthesis C-terminal domain protein</fullName>
    </submittedName>
    <submittedName>
        <fullName evidence="8">Polysaccharide biosynthesis protein</fullName>
    </submittedName>
</protein>
<reference evidence="8" key="1">
    <citation type="submission" date="2014-11" db="EMBL/GenBank/DDBJ databases">
        <authorList>
            <person name="Hornung B.V."/>
        </authorList>
    </citation>
    <scope>NUCLEOTIDE SEQUENCE</scope>
    <source>
        <strain evidence="8">INE</strain>
    </source>
</reference>
<evidence type="ECO:0000256" key="1">
    <source>
        <dbReference type="ARBA" id="ARBA00004651"/>
    </source>
</evidence>
<feature type="transmembrane region" description="Helical" evidence="6">
    <location>
        <begin position="77"/>
        <end position="97"/>
    </location>
</feature>
<feature type="transmembrane region" description="Helical" evidence="6">
    <location>
        <begin position="379"/>
        <end position="400"/>
    </location>
</feature>
<keyword evidence="4 6" id="KW-1133">Transmembrane helix</keyword>
<evidence type="ECO:0000313" key="8">
    <source>
        <dbReference type="EMBL" id="CEJ07784.1"/>
    </source>
</evidence>
<feature type="transmembrane region" description="Helical" evidence="6">
    <location>
        <begin position="46"/>
        <end position="65"/>
    </location>
</feature>
<feature type="transmembrane region" description="Helical" evidence="6">
    <location>
        <begin position="317"/>
        <end position="341"/>
    </location>
</feature>
<feature type="transmembrane region" description="Helical" evidence="6">
    <location>
        <begin position="286"/>
        <end position="305"/>
    </location>
</feature>
<dbReference type="PANTHER" id="PTHR30250">
    <property type="entry name" value="PST FAMILY PREDICTED COLANIC ACID TRANSPORTER"/>
    <property type="match status" value="1"/>
</dbReference>
<feature type="transmembrane region" description="Helical" evidence="6">
    <location>
        <begin position="172"/>
        <end position="192"/>
    </location>
</feature>
<dbReference type="Proteomes" id="UP001071230">
    <property type="component" value="Unassembled WGS sequence"/>
</dbReference>
<keyword evidence="2" id="KW-1003">Cell membrane</keyword>
<sequence>MRFVRSAALTFIGNLTAFLLTLLSGAIVSRWIGPAGWGVVNVSTNFISFASLILGWGLASANVYLLGRNRETLPGVLGDNLLLTVPTAFISVLFYFLNLSYHFQFLRGLSNFQLLVVLFTVPVFSFKASVVNIFLGMQDIGQYNRLTVLDRFLNLLFMVLFLLAAATPTFALLGALAGVVLLSAWELHLLIGRKGVKPVLDRGILRGLLGYGVKAQVGNTIQKLNYRLDVFIVNYFLPLSQVGIYGAAVLLAETLWGVSASIATVIFPLAAAAGEDQEMHVFTSQVTRISFMLISCFSLLLGLISRPLIDLMYGSGFAPAVTALLLLLPGIAVFSISNILANYLAGVGLAGRNTLSATISSIVTIFLDLVLIPRIGINGASIATSLSYATFTFTTLLFYLRFTHSRWRDVLVLKAEDVDLVRAALKRRLASR</sequence>
<feature type="transmembrane region" description="Helical" evidence="6">
    <location>
        <begin position="230"/>
        <end position="248"/>
    </location>
</feature>
<evidence type="ECO:0000256" key="3">
    <source>
        <dbReference type="ARBA" id="ARBA00022692"/>
    </source>
</evidence>
<dbReference type="Proteomes" id="UP000836597">
    <property type="component" value="Chromosome"/>
</dbReference>
<proteinExistence type="predicted"/>
<dbReference type="AlphaFoldDB" id="A0A8S0W683"/>
<evidence type="ECO:0000256" key="2">
    <source>
        <dbReference type="ARBA" id="ARBA00022475"/>
    </source>
</evidence>
<keyword evidence="9" id="KW-1185">Reference proteome</keyword>
<organism evidence="7">
    <name type="scientific">Acididesulfobacillus acetoxydans</name>
    <dbReference type="NCBI Taxonomy" id="1561005"/>
    <lineage>
        <taxon>Bacteria</taxon>
        <taxon>Bacillati</taxon>
        <taxon>Bacillota</taxon>
        <taxon>Clostridia</taxon>
        <taxon>Eubacteriales</taxon>
        <taxon>Peptococcaceae</taxon>
        <taxon>Acididesulfobacillus</taxon>
    </lineage>
</organism>
<dbReference type="CDD" id="cd13128">
    <property type="entry name" value="MATE_Wzx_like"/>
    <property type="match status" value="1"/>
</dbReference>
<keyword evidence="3 6" id="KW-0812">Transmembrane</keyword>
<evidence type="ECO:0000256" key="4">
    <source>
        <dbReference type="ARBA" id="ARBA00022989"/>
    </source>
</evidence>
<keyword evidence="5 6" id="KW-0472">Membrane</keyword>
<comment type="subcellular location">
    <subcellularLocation>
        <location evidence="1">Cell membrane</location>
        <topology evidence="1">Multi-pass membrane protein</topology>
    </subcellularLocation>
</comment>
<evidence type="ECO:0000313" key="9">
    <source>
        <dbReference type="Proteomes" id="UP001071230"/>
    </source>
</evidence>
<feature type="transmembrane region" description="Helical" evidence="6">
    <location>
        <begin position="148"/>
        <end position="166"/>
    </location>
</feature>
<feature type="transmembrane region" description="Helical" evidence="6">
    <location>
        <begin position="353"/>
        <end position="373"/>
    </location>
</feature>
<evidence type="ECO:0000256" key="6">
    <source>
        <dbReference type="SAM" id="Phobius"/>
    </source>
</evidence>
<dbReference type="RefSeq" id="WP_240983373.1">
    <property type="nucleotide sequence ID" value="NZ_CDGJ01000065.1"/>
</dbReference>